<dbReference type="PANTHER" id="PTHR11640">
    <property type="entry name" value="NEPHRIN"/>
    <property type="match status" value="1"/>
</dbReference>
<dbReference type="GO" id="GO:0005911">
    <property type="term" value="C:cell-cell junction"/>
    <property type="evidence" value="ECO:0007669"/>
    <property type="project" value="TreeGrafter"/>
</dbReference>
<dbReference type="InterPro" id="IPR003599">
    <property type="entry name" value="Ig_sub"/>
</dbReference>
<comment type="subcellular location">
    <subcellularLocation>
        <location evidence="1">Membrane</location>
        <topology evidence="1">Single-pass type I membrane protein</topology>
    </subcellularLocation>
</comment>
<keyword evidence="2 6" id="KW-0472">Membrane</keyword>
<protein>
    <recommendedName>
        <fullName evidence="7">Ig-like domain-containing protein</fullName>
    </recommendedName>
</protein>
<dbReference type="GO" id="GO:0098609">
    <property type="term" value="P:cell-cell adhesion"/>
    <property type="evidence" value="ECO:0007669"/>
    <property type="project" value="TreeGrafter"/>
</dbReference>
<organism evidence="8 9">
    <name type="scientific">Schistosoma mekongi</name>
    <name type="common">Parasitic worm</name>
    <dbReference type="NCBI Taxonomy" id="38744"/>
    <lineage>
        <taxon>Eukaryota</taxon>
        <taxon>Metazoa</taxon>
        <taxon>Spiralia</taxon>
        <taxon>Lophotrochozoa</taxon>
        <taxon>Platyhelminthes</taxon>
        <taxon>Trematoda</taxon>
        <taxon>Digenea</taxon>
        <taxon>Strigeidida</taxon>
        <taxon>Schistosomatoidea</taxon>
        <taxon>Schistosomatidae</taxon>
        <taxon>Schistosoma</taxon>
    </lineage>
</organism>
<evidence type="ECO:0000313" key="9">
    <source>
        <dbReference type="Proteomes" id="UP001292079"/>
    </source>
</evidence>
<dbReference type="EMBL" id="JALJAT010000008">
    <property type="protein sequence ID" value="KAK4467614.1"/>
    <property type="molecule type" value="Genomic_DNA"/>
</dbReference>
<reference evidence="8" key="2">
    <citation type="journal article" date="2023" name="Infect Dis Poverty">
        <title>Chromosome-scale genome of the human blood fluke Schistosoma mekongi and its implications for public health.</title>
        <authorList>
            <person name="Zhou M."/>
            <person name="Xu L."/>
            <person name="Xu D."/>
            <person name="Chen W."/>
            <person name="Khan J."/>
            <person name="Hu Y."/>
            <person name="Huang H."/>
            <person name="Wei H."/>
            <person name="Zhang Y."/>
            <person name="Chusongsang P."/>
            <person name="Tanasarnprasert K."/>
            <person name="Hu X."/>
            <person name="Limpanont Y."/>
            <person name="Lv Z."/>
        </authorList>
    </citation>
    <scope>NUCLEOTIDE SEQUENCE</scope>
    <source>
        <strain evidence="8">LV_2022a</strain>
    </source>
</reference>
<proteinExistence type="predicted"/>
<feature type="domain" description="Ig-like" evidence="7">
    <location>
        <begin position="408"/>
        <end position="519"/>
    </location>
</feature>
<evidence type="ECO:0000256" key="2">
    <source>
        <dbReference type="ARBA" id="ARBA00023136"/>
    </source>
</evidence>
<dbReference type="PROSITE" id="PS50835">
    <property type="entry name" value="IG_LIKE"/>
    <property type="match status" value="3"/>
</dbReference>
<evidence type="ECO:0000256" key="1">
    <source>
        <dbReference type="ARBA" id="ARBA00004479"/>
    </source>
</evidence>
<keyword evidence="6" id="KW-0812">Transmembrane</keyword>
<dbReference type="InterPro" id="IPR036179">
    <property type="entry name" value="Ig-like_dom_sf"/>
</dbReference>
<keyword evidence="4" id="KW-0325">Glycoprotein</keyword>
<dbReference type="GO" id="GO:0005886">
    <property type="term" value="C:plasma membrane"/>
    <property type="evidence" value="ECO:0007669"/>
    <property type="project" value="TreeGrafter"/>
</dbReference>
<dbReference type="Gene3D" id="2.60.40.10">
    <property type="entry name" value="Immunoglobulins"/>
    <property type="match status" value="3"/>
</dbReference>
<dbReference type="Proteomes" id="UP001292079">
    <property type="component" value="Unassembled WGS sequence"/>
</dbReference>
<feature type="transmembrane region" description="Helical" evidence="6">
    <location>
        <begin position="823"/>
        <end position="849"/>
    </location>
</feature>
<dbReference type="InterPro" id="IPR013783">
    <property type="entry name" value="Ig-like_fold"/>
</dbReference>
<dbReference type="SMART" id="SM00409">
    <property type="entry name" value="IG"/>
    <property type="match status" value="3"/>
</dbReference>
<evidence type="ECO:0000256" key="6">
    <source>
        <dbReference type="SAM" id="Phobius"/>
    </source>
</evidence>
<feature type="domain" description="Ig-like" evidence="7">
    <location>
        <begin position="27"/>
        <end position="148"/>
    </location>
</feature>
<name>A0AAE1Z6B9_SCHME</name>
<feature type="non-terminal residue" evidence="8">
    <location>
        <position position="1"/>
    </location>
</feature>
<dbReference type="GO" id="GO:0050839">
    <property type="term" value="F:cell adhesion molecule binding"/>
    <property type="evidence" value="ECO:0007669"/>
    <property type="project" value="TreeGrafter"/>
</dbReference>
<dbReference type="SUPFAM" id="SSF48726">
    <property type="entry name" value="Immunoglobulin"/>
    <property type="match status" value="2"/>
</dbReference>
<comment type="caution">
    <text evidence="8">The sequence shown here is derived from an EMBL/GenBank/DDBJ whole genome shotgun (WGS) entry which is preliminary data.</text>
</comment>
<feature type="domain" description="Ig-like" evidence="7">
    <location>
        <begin position="724"/>
        <end position="804"/>
    </location>
</feature>
<gene>
    <name evidence="8" type="ORF">MN116_008558</name>
</gene>
<dbReference type="InterPro" id="IPR007110">
    <property type="entry name" value="Ig-like_dom"/>
</dbReference>
<dbReference type="InterPro" id="IPR051275">
    <property type="entry name" value="Cell_adhesion_signaling"/>
</dbReference>
<keyword evidence="9" id="KW-1185">Reference proteome</keyword>
<keyword evidence="5" id="KW-0393">Immunoglobulin domain</keyword>
<reference evidence="8" key="1">
    <citation type="submission" date="2022-04" db="EMBL/GenBank/DDBJ databases">
        <authorList>
            <person name="Xu L."/>
            <person name="Lv Z."/>
        </authorList>
    </citation>
    <scope>NUCLEOTIDE SEQUENCE</scope>
    <source>
        <strain evidence="8">LV_2022a</strain>
    </source>
</reference>
<dbReference type="AlphaFoldDB" id="A0AAE1Z6B9"/>
<keyword evidence="3" id="KW-1015">Disulfide bond</keyword>
<dbReference type="InterPro" id="IPR013098">
    <property type="entry name" value="Ig_I-set"/>
</dbReference>
<sequence>MLLCLTISSCLSSKELLYTNENKTMHPYYYQYNTGNYIRGPDNQTVLINTNTIMHCRVYNRNYNLTKLKIFYKEYLSVQWIIDGFGVNNESLKAVHGDRYSMPGPIDEGNFDLLIKNIQLEDEASFICQANVKIYSTNELLPQLDTITSKPAYLTIIFPPSGITLVHLQKNHPLPVTVNSMYIPPNTLLPSYSNHFSEIQHIYATDDVTYTIDRYHSHIVADDPKSEPFLNYNRNYIDLSNPLSNTHDTLHNNSLKSIRFNQISQNYSSLRHNTTSKIWIQENTNLILFCHTSPSKPATTIQWYLAGTLLINNSNISYTFFNQYNSIIHYAIKEQIINISDKSMQSILDRNIYESILLHNRSEINDTNEVQMQITQSQLTLSVERKFQHWQIDCSINNSEDFIPAKLPTVTVIIEPMYIDNIKIQIINKTEQKNFREGQLVHFECTARTNPTTPIYSWTIGNLHSSSDYETFNLLIDNQSKLNDNLNDKHEHNLISIQSNANILQLTMNRGMHHKRIRCWIGVETPELLEKITNASIHGVLFDKDSTCELDCRELRNSLRKQLNDIIWAKADYRLDITYGPEFLSPSNDVYSGELGQTIYLECSTNSNPESDISLYYIGSEGQTLLDELTKLELTQNQLQSTTSNQPKYIFWNSETELAEFNMSVMETAIQSTGKKLLASEFKQVLYKLHLTNNEQFGYYACTAQTTGYPPIHRIVYVGQAESPKIVKVDQLIGFDGTFAKLFCTVYSIPRPTVHQITWLKNGIVIKPDKRLRIYQEKTHRGVTSVLTIKNLRPNDYSTYNCTVITEYGTDWHLITLSLDKKWSLAFVVVSGFATLLAAVFVIVLCCYIKYTRLKRYNSKNYIGNQPTITLQNNEDNKQLKNGIELKSMLKCNSLQSDSNLIESVTMKNHEYYPVQNMHESDTDVVTNEIGITKCLDDSVLNYQINEIDLSTNFLSENYLKYIPCTYPLYTTTNTTDNCNVNTTNNRLLSPYPNKLSMKYNQPTQLVENEFNTIISNMPPLLNTSECLMDSLSNLKQPDITSLMHTNSWLHNSIDVKHSITSPLTFSTYSNN</sequence>
<evidence type="ECO:0000313" key="8">
    <source>
        <dbReference type="EMBL" id="KAK4467614.1"/>
    </source>
</evidence>
<evidence type="ECO:0000256" key="3">
    <source>
        <dbReference type="ARBA" id="ARBA00023157"/>
    </source>
</evidence>
<accession>A0AAE1Z6B9</accession>
<evidence type="ECO:0000256" key="4">
    <source>
        <dbReference type="ARBA" id="ARBA00023180"/>
    </source>
</evidence>
<evidence type="ECO:0000259" key="7">
    <source>
        <dbReference type="PROSITE" id="PS50835"/>
    </source>
</evidence>
<evidence type="ECO:0000256" key="5">
    <source>
        <dbReference type="ARBA" id="ARBA00023319"/>
    </source>
</evidence>
<dbReference type="Pfam" id="PF07679">
    <property type="entry name" value="I-set"/>
    <property type="match status" value="1"/>
</dbReference>
<dbReference type="PANTHER" id="PTHR11640:SF31">
    <property type="entry name" value="IRREGULAR CHIASM C-ROUGHEST PROTEIN-RELATED"/>
    <property type="match status" value="1"/>
</dbReference>
<keyword evidence="6" id="KW-1133">Transmembrane helix</keyword>